<protein>
    <recommendedName>
        <fullName evidence="4">Fibronectin type-III domain-containing protein</fullName>
    </recommendedName>
</protein>
<dbReference type="VEuPathDB" id="TriTrypDB:TcCLB.509979.30"/>
<comment type="caution">
    <text evidence="2">The sequence shown here is derived from an EMBL/GenBank/DDBJ whole genome shotgun (WGS) entry which is preliminary data.</text>
</comment>
<evidence type="ECO:0008006" key="4">
    <source>
        <dbReference type="Google" id="ProtNLM"/>
    </source>
</evidence>
<evidence type="ECO:0000313" key="3">
    <source>
        <dbReference type="Proteomes" id="UP000246121"/>
    </source>
</evidence>
<feature type="compositionally biased region" description="Basic and acidic residues" evidence="1">
    <location>
        <begin position="179"/>
        <end position="188"/>
    </location>
</feature>
<dbReference type="InterPro" id="IPR003961">
    <property type="entry name" value="FN3_dom"/>
</dbReference>
<dbReference type="VEuPathDB" id="TriTrypDB:TcBrA4_0095890"/>
<dbReference type="CDD" id="cd00063">
    <property type="entry name" value="FN3"/>
    <property type="match status" value="1"/>
</dbReference>
<name>A0A2V2VKP5_TRYCR</name>
<dbReference type="VEuPathDB" id="TriTrypDB:TcYC6_0086610"/>
<dbReference type="VEuPathDB" id="TriTrypDB:Tc_MARK_2385"/>
<evidence type="ECO:0000256" key="1">
    <source>
        <dbReference type="SAM" id="MobiDB-lite"/>
    </source>
</evidence>
<dbReference type="VEuPathDB" id="TriTrypDB:TcG_07219"/>
<dbReference type="InterPro" id="IPR036116">
    <property type="entry name" value="FN3_sf"/>
</dbReference>
<accession>A0A2V2VKP5</accession>
<dbReference type="VEuPathDB" id="TriTrypDB:TCDM_07917"/>
<gene>
    <name evidence="2" type="ORF">C4B63_24g275</name>
</gene>
<dbReference type="EMBL" id="PRFA01000024">
    <property type="protein sequence ID" value="PWU94913.1"/>
    <property type="molecule type" value="Genomic_DNA"/>
</dbReference>
<feature type="region of interest" description="Disordered" evidence="1">
    <location>
        <begin position="196"/>
        <end position="220"/>
    </location>
</feature>
<dbReference type="VEuPathDB" id="TriTrypDB:C4B63_24g275"/>
<dbReference type="VEuPathDB" id="TriTrypDB:TcCL_ESM05031"/>
<organism evidence="2 3">
    <name type="scientific">Trypanosoma cruzi</name>
    <dbReference type="NCBI Taxonomy" id="5693"/>
    <lineage>
        <taxon>Eukaryota</taxon>
        <taxon>Discoba</taxon>
        <taxon>Euglenozoa</taxon>
        <taxon>Kinetoplastea</taxon>
        <taxon>Metakinetoplastina</taxon>
        <taxon>Trypanosomatida</taxon>
        <taxon>Trypanosomatidae</taxon>
        <taxon>Trypanosoma</taxon>
        <taxon>Schizotrypanum</taxon>
    </lineage>
</organism>
<evidence type="ECO:0000313" key="2">
    <source>
        <dbReference type="EMBL" id="PWU94913.1"/>
    </source>
</evidence>
<proteinExistence type="predicted"/>
<dbReference type="SUPFAM" id="SSF49265">
    <property type="entry name" value="Fibronectin type III"/>
    <property type="match status" value="2"/>
</dbReference>
<dbReference type="Proteomes" id="UP000246121">
    <property type="component" value="Unassembled WGS sequence"/>
</dbReference>
<feature type="compositionally biased region" description="Low complexity" evidence="1">
    <location>
        <begin position="471"/>
        <end position="483"/>
    </location>
</feature>
<dbReference type="AlphaFoldDB" id="A0A2V2VKP5"/>
<feature type="region of interest" description="Disordered" evidence="1">
    <location>
        <begin position="434"/>
        <end position="485"/>
    </location>
</feature>
<dbReference type="VEuPathDB" id="TriTrypDB:ECC02_004493"/>
<dbReference type="VEuPathDB" id="TriTrypDB:TCSYLVIO_005186"/>
<reference evidence="2 3" key="1">
    <citation type="journal article" date="2018" name="Microb. Genom.">
        <title>Expanding an expanded genome: long-read sequencing of Trypanosoma cruzi.</title>
        <authorList>
            <person name="Berna L."/>
            <person name="Rodriguez M."/>
            <person name="Chiribao M.L."/>
            <person name="Parodi-Talice A."/>
            <person name="Pita S."/>
            <person name="Rijo G."/>
            <person name="Alvarez-Valin F."/>
            <person name="Robello C."/>
        </authorList>
    </citation>
    <scope>NUCLEOTIDE SEQUENCE [LARGE SCALE GENOMIC DNA]</scope>
    <source>
        <strain evidence="2 3">Dm28c</strain>
    </source>
</reference>
<dbReference type="VEuPathDB" id="TriTrypDB:BCY84_12182"/>
<dbReference type="VEuPathDB" id="TriTrypDB:TcCLB.508613.10"/>
<sequence length="508" mass="57818">MINAQGEFVPNAWGCFSAMQVVETVNPMKVVPIEIGEDYCLVGWHRVQRPADIAPDISLVTGVAKVTAYELRAVRLDEMAKKEYQGPLALDAVVPLEANETSYHLVNIVSNTIYALSIRAQMERYWGPWSAVTKFVSQSRLEVKVRAVYEDTFVVSWSRPLPEWALSHANSRNLNGETGPRREKKPDADFVVEEVTDENEATGDESINNDNDNNSKGSNLSVESSNDFFATVLIGDYSVDRYELYVDGITCDMEQCLTLPKEQMSARIGGLKHNQIYSVCIRSQSAKKHWSMLSRRESLLTLTPMCVDLSHYTETMTLIRWFRAPQDIMVYDALLEGRRAEEERRCDERERQDLFELKRRAQGMEESVERKYLSDHLAVRREHNAARRMDALHHLRIENIVLGDAEVTGYHFKFMGKVGGCMPSIPGVQRMLLQQRGTHSSRRRRQESAKKSAGRMRRQQNQEETPTHTLGDAAAGNGAAPVVADEEFPRKMRRLSTFSWAHMSRVSL</sequence>
<dbReference type="VEuPathDB" id="TriTrypDB:C3747_115g107"/>
<feature type="region of interest" description="Disordered" evidence="1">
    <location>
        <begin position="170"/>
        <end position="189"/>
    </location>
</feature>